<gene>
    <name evidence="4" type="ORF">JTE90_005348</name>
</gene>
<protein>
    <recommendedName>
        <fullName evidence="3">K Homology domain-containing protein</fullName>
    </recommendedName>
</protein>
<dbReference type="GO" id="GO:0010468">
    <property type="term" value="P:regulation of gene expression"/>
    <property type="evidence" value="ECO:0007669"/>
    <property type="project" value="UniProtKB-ARBA"/>
</dbReference>
<feature type="domain" description="K Homology" evidence="3">
    <location>
        <begin position="4"/>
        <end position="74"/>
    </location>
</feature>
<dbReference type="PROSITE" id="PS50084">
    <property type="entry name" value="KH_TYPE_1"/>
    <property type="match status" value="1"/>
</dbReference>
<evidence type="ECO:0000259" key="3">
    <source>
        <dbReference type="SMART" id="SM00322"/>
    </source>
</evidence>
<evidence type="ECO:0000313" key="5">
    <source>
        <dbReference type="Proteomes" id="UP000827092"/>
    </source>
</evidence>
<dbReference type="GO" id="GO:0003723">
    <property type="term" value="F:RNA binding"/>
    <property type="evidence" value="ECO:0007669"/>
    <property type="project" value="UniProtKB-UniRule"/>
</dbReference>
<comment type="caution">
    <text evidence="4">The sequence shown here is derived from an EMBL/GenBank/DDBJ whole genome shotgun (WGS) entry which is preliminary data.</text>
</comment>
<dbReference type="Proteomes" id="UP000827092">
    <property type="component" value="Unassembled WGS sequence"/>
</dbReference>
<sequence length="576" mass="64401">MEEILKLERLKLPNASGTASNENVFREISKQTGTLIFWESGCKSPPMRKEPCIKITGPEESVRKAKEMLLDRMEIQSNRVVMKMDVTHLEHPSLIGKGGKLIQKVMDCTGCHIHFPDGNKCTTSIKSNHVPIYGDPMSVERARVMIRALIPIQLFFEVPASSCFAPILESFPPESKFLASPFGLMVYSAPSPTGPIVIVRCNQDQFPNLRKEIVTLMEFICCTNGANLPPVHILTDIVHQHIPFVRGPHNCNVEATMKKTGADISFPLIDKKISVKITGNLDCVYMAWQEVMNLLPVSVSFDVNETREVKGEYIDSLKDCGITVFTRPKTKYFIKNVNLRGPEKFSKQMLQFRQRLLRLPTLAFNPDIQDINLASNFQTSLIQQNSPNVVPSPVSSMVSKNLLTEISQLTDYYMQPNPFASMPSTHDENYMESILTNKTTLNENDVDLGAKAAESLKLEDYFLSDDWFKNIPSNSVNQALADLNLSPSSLSSDQSMESKASADPCNLFISEKNSESLAEDYYRKKVQAAKAMRRPIKSIDFPSSSIEYVGGYGFSQSMPASVIKKAAQTSIILIIM</sequence>
<dbReference type="Pfam" id="PF00013">
    <property type="entry name" value="KH_1"/>
    <property type="match status" value="2"/>
</dbReference>
<dbReference type="InterPro" id="IPR047549">
    <property type="entry name" value="BICC1_KH-I_rpt1"/>
</dbReference>
<name>A0AAV6UJM0_9ARAC</name>
<dbReference type="PANTHER" id="PTHR10627">
    <property type="entry name" value="SCP160"/>
    <property type="match status" value="1"/>
</dbReference>
<dbReference type="Pfam" id="PF24234">
    <property type="entry name" value="KH_BICC1_1st"/>
    <property type="match status" value="1"/>
</dbReference>
<dbReference type="InterPro" id="IPR036612">
    <property type="entry name" value="KH_dom_type_1_sf"/>
</dbReference>
<keyword evidence="1" id="KW-0677">Repeat</keyword>
<organism evidence="4 5">
    <name type="scientific">Oedothorax gibbosus</name>
    <dbReference type="NCBI Taxonomy" id="931172"/>
    <lineage>
        <taxon>Eukaryota</taxon>
        <taxon>Metazoa</taxon>
        <taxon>Ecdysozoa</taxon>
        <taxon>Arthropoda</taxon>
        <taxon>Chelicerata</taxon>
        <taxon>Arachnida</taxon>
        <taxon>Araneae</taxon>
        <taxon>Araneomorphae</taxon>
        <taxon>Entelegynae</taxon>
        <taxon>Araneoidea</taxon>
        <taxon>Linyphiidae</taxon>
        <taxon>Erigoninae</taxon>
        <taxon>Oedothorax</taxon>
    </lineage>
</organism>
<keyword evidence="2" id="KW-0694">RNA-binding</keyword>
<feature type="domain" description="K Homology" evidence="3">
    <location>
        <begin position="78"/>
        <end position="151"/>
    </location>
</feature>
<dbReference type="SUPFAM" id="SSF54791">
    <property type="entry name" value="Eukaryotic type KH-domain (KH-domain type I)"/>
    <property type="match status" value="2"/>
</dbReference>
<evidence type="ECO:0000313" key="4">
    <source>
        <dbReference type="EMBL" id="KAG8184330.1"/>
    </source>
</evidence>
<dbReference type="SMART" id="SM00322">
    <property type="entry name" value="KH"/>
    <property type="match status" value="3"/>
</dbReference>
<dbReference type="Gene3D" id="3.30.310.270">
    <property type="match status" value="2"/>
</dbReference>
<dbReference type="EMBL" id="JAFNEN010000376">
    <property type="protein sequence ID" value="KAG8184330.1"/>
    <property type="molecule type" value="Genomic_DNA"/>
</dbReference>
<evidence type="ECO:0000256" key="2">
    <source>
        <dbReference type="PROSITE-ProRule" id="PRU00117"/>
    </source>
</evidence>
<reference evidence="4 5" key="1">
    <citation type="journal article" date="2022" name="Nat. Ecol. Evol.">
        <title>A masculinizing supergene underlies an exaggerated male reproductive morph in a spider.</title>
        <authorList>
            <person name="Hendrickx F."/>
            <person name="De Corte Z."/>
            <person name="Sonet G."/>
            <person name="Van Belleghem S.M."/>
            <person name="Kostlbacher S."/>
            <person name="Vangestel C."/>
        </authorList>
    </citation>
    <scope>NUCLEOTIDE SEQUENCE [LARGE SCALE GENOMIC DNA]</scope>
    <source>
        <strain evidence="4">W744_W776</strain>
    </source>
</reference>
<keyword evidence="5" id="KW-1185">Reference proteome</keyword>
<evidence type="ECO:0000256" key="1">
    <source>
        <dbReference type="ARBA" id="ARBA00022737"/>
    </source>
</evidence>
<dbReference type="PANTHER" id="PTHR10627:SF69">
    <property type="entry name" value="PROTEIN BICAUDAL C"/>
    <property type="match status" value="1"/>
</dbReference>
<dbReference type="AlphaFoldDB" id="A0AAV6UJM0"/>
<feature type="domain" description="K Homology" evidence="3">
    <location>
        <begin position="229"/>
        <end position="296"/>
    </location>
</feature>
<dbReference type="InterPro" id="IPR004088">
    <property type="entry name" value="KH_dom_type_1"/>
</dbReference>
<dbReference type="GO" id="GO:0005737">
    <property type="term" value="C:cytoplasm"/>
    <property type="evidence" value="ECO:0007669"/>
    <property type="project" value="TreeGrafter"/>
</dbReference>
<accession>A0AAV6UJM0</accession>
<dbReference type="InterPro" id="IPR004087">
    <property type="entry name" value="KH_dom"/>
</dbReference>
<proteinExistence type="predicted"/>